<dbReference type="RefSeq" id="XP_049144116.1">
    <property type="nucleotide sequence ID" value="XM_049286973.1"/>
</dbReference>
<accession>A0A9Q8WG70</accession>
<proteinExistence type="predicted"/>
<evidence type="ECO:0000313" key="3">
    <source>
        <dbReference type="Proteomes" id="UP000830671"/>
    </source>
</evidence>
<dbReference type="EMBL" id="CP019476">
    <property type="protein sequence ID" value="UQC82493.1"/>
    <property type="molecule type" value="Genomic_DNA"/>
</dbReference>
<dbReference type="GeneID" id="73341983"/>
<protein>
    <submittedName>
        <fullName evidence="2">Uncharacterized protein</fullName>
    </submittedName>
</protein>
<evidence type="ECO:0000256" key="1">
    <source>
        <dbReference type="SAM" id="MobiDB-lite"/>
    </source>
</evidence>
<evidence type="ECO:0000313" key="2">
    <source>
        <dbReference type="EMBL" id="UQC82493.1"/>
    </source>
</evidence>
<organism evidence="2 3">
    <name type="scientific">Colletotrichum lupini</name>
    <dbReference type="NCBI Taxonomy" id="145971"/>
    <lineage>
        <taxon>Eukaryota</taxon>
        <taxon>Fungi</taxon>
        <taxon>Dikarya</taxon>
        <taxon>Ascomycota</taxon>
        <taxon>Pezizomycotina</taxon>
        <taxon>Sordariomycetes</taxon>
        <taxon>Hypocreomycetidae</taxon>
        <taxon>Glomerellales</taxon>
        <taxon>Glomerellaceae</taxon>
        <taxon>Colletotrichum</taxon>
        <taxon>Colletotrichum acutatum species complex</taxon>
    </lineage>
</organism>
<sequence>MKDISFRNPHLPFTEGGIPTNRKAPHSSPTLTRKTDSANPGALKWAPPQGLIKKPTHKAPDPSAGRPETRRDGLGQDSAGPNQCPWAPPRPPQTPGSRLSEESRARLGASVFSWQVNETLIYIPIGTYDKEGHSLQHSSQTLVLETPQIKNPVPAPWHTFGRVAVVSFRRIEKFGQTIRRLISPRHNPLENPSVRDRSTFAHRQKFFLAFRHAGVETCCAVKIGVIRAPGPAEPTGGVRKKACREVPRQDAARRRRWRRQESPQSTPAIWAGLCSSYRNNKHGAPDDARIRVVVREPRIIEAVGRKELKISHRVNQDAIGTSHWHHLDGALQLLSGKADGVLQRGVRGNSMMQTNHAAIIHVACRCKVEVGGHPLKMDCFRCSPSRPVADLAVAGWLAVTHGRTGDLSENLSRTKPGWFLQDASSGTRSSTCRTMRANAGSHDEPLEVAALLQCRVGVYILNILAAISYAHANLTEAGFRTGVWLAILPSKDTARQMLQTTCSSSVKTKGYQSDRRIAGPTQQYVLPRAQLQKSYI</sequence>
<dbReference type="AlphaFoldDB" id="A0A9Q8WG70"/>
<keyword evidence="3" id="KW-1185">Reference proteome</keyword>
<dbReference type="Proteomes" id="UP000830671">
    <property type="component" value="Chromosome 4"/>
</dbReference>
<gene>
    <name evidence="2" type="ORF">CLUP02_07981</name>
</gene>
<name>A0A9Q8WG70_9PEZI</name>
<dbReference type="KEGG" id="clup:CLUP02_07981"/>
<reference evidence="2" key="1">
    <citation type="journal article" date="2021" name="Mol. Plant Microbe Interact.">
        <title>Complete Genome Sequence of the Plant-Pathogenic Fungus Colletotrichum lupini.</title>
        <authorList>
            <person name="Baroncelli R."/>
            <person name="Pensec F."/>
            <person name="Da Lio D."/>
            <person name="Boufleur T."/>
            <person name="Vicente I."/>
            <person name="Sarrocco S."/>
            <person name="Picot A."/>
            <person name="Baraldi E."/>
            <person name="Sukno S."/>
            <person name="Thon M."/>
            <person name="Le Floch G."/>
        </authorList>
    </citation>
    <scope>NUCLEOTIDE SEQUENCE</scope>
    <source>
        <strain evidence="2">IMI 504893</strain>
    </source>
</reference>
<feature type="region of interest" description="Disordered" evidence="1">
    <location>
        <begin position="1"/>
        <end position="103"/>
    </location>
</feature>